<dbReference type="EMBL" id="BOPZ01000021">
    <property type="protein sequence ID" value="GIM29739.1"/>
    <property type="molecule type" value="Genomic_DNA"/>
</dbReference>
<protein>
    <submittedName>
        <fullName evidence="1">Uncharacterized protein</fullName>
    </submittedName>
</protein>
<evidence type="ECO:0000313" key="1">
    <source>
        <dbReference type="EMBL" id="GIM29739.1"/>
    </source>
</evidence>
<dbReference type="AlphaFoldDB" id="A0A919S0R1"/>
<comment type="caution">
    <text evidence="1">The sequence shown here is derived from an EMBL/GenBank/DDBJ whole genome shotgun (WGS) entry which is preliminary data.</text>
</comment>
<evidence type="ECO:0000313" key="2">
    <source>
        <dbReference type="Proteomes" id="UP000679179"/>
    </source>
</evidence>
<reference evidence="1" key="1">
    <citation type="submission" date="2021-03" db="EMBL/GenBank/DDBJ databases">
        <title>Taxonomic study of Clostridium polyendosporum from meadow-gley soil under rice.</title>
        <authorList>
            <person name="Kobayashi H."/>
            <person name="Tanizawa Y."/>
            <person name="Yagura M."/>
        </authorList>
    </citation>
    <scope>NUCLEOTIDE SEQUENCE</scope>
    <source>
        <strain evidence="1">JCM 30710</strain>
    </source>
</reference>
<keyword evidence="2" id="KW-1185">Reference proteome</keyword>
<dbReference type="Proteomes" id="UP000679179">
    <property type="component" value="Unassembled WGS sequence"/>
</dbReference>
<dbReference type="RefSeq" id="WP_212904425.1">
    <property type="nucleotide sequence ID" value="NZ_BOPZ01000021.1"/>
</dbReference>
<gene>
    <name evidence="1" type="ORF">CPJCM30710_24050</name>
</gene>
<name>A0A919S0R1_9CLOT</name>
<proteinExistence type="predicted"/>
<accession>A0A919S0R1</accession>
<sequence>MKWLGGLAFGGGSILNGAALEDLGKKGRKITSAFKLALEDVFGDKKICSKAQEVLEIKMPKVFLRPVAIYLNHLIKKTARQYGVKDVGRRVYLE</sequence>
<organism evidence="1 2">
    <name type="scientific">Clostridium polyendosporum</name>
    <dbReference type="NCBI Taxonomy" id="69208"/>
    <lineage>
        <taxon>Bacteria</taxon>
        <taxon>Bacillati</taxon>
        <taxon>Bacillota</taxon>
        <taxon>Clostridia</taxon>
        <taxon>Eubacteriales</taxon>
        <taxon>Clostridiaceae</taxon>
        <taxon>Clostridium</taxon>
    </lineage>
</organism>